<dbReference type="AlphaFoldDB" id="A0AAV4QVJ2"/>
<protein>
    <submittedName>
        <fullName evidence="1">Uncharacterized protein</fullName>
    </submittedName>
</protein>
<keyword evidence="2" id="KW-1185">Reference proteome</keyword>
<sequence length="182" mass="20711">MRDVLRLVTGRRFTHALVSVNSTSDCFKTLDSRHLAHEKSHHWFLQVVAISNNYDIFKVIFPAEIKTMQTESTETNALGCEQPPVGRRSQRSWLDSNTKKDSCVFEQHLPFPRAGNRNTQHMPFGRPHPITLREVGTDFAPGLVDGHGLLTRGALRKLCLFQMTDCTVYFSMPMLVVRLEGN</sequence>
<comment type="caution">
    <text evidence="1">The sequence shown here is derived from an EMBL/GenBank/DDBJ whole genome shotgun (WGS) entry which is preliminary data.</text>
</comment>
<gene>
    <name evidence="1" type="ORF">CEXT_407451</name>
</gene>
<dbReference type="Proteomes" id="UP001054945">
    <property type="component" value="Unassembled WGS sequence"/>
</dbReference>
<organism evidence="1 2">
    <name type="scientific">Caerostris extrusa</name>
    <name type="common">Bark spider</name>
    <name type="synonym">Caerostris bankana</name>
    <dbReference type="NCBI Taxonomy" id="172846"/>
    <lineage>
        <taxon>Eukaryota</taxon>
        <taxon>Metazoa</taxon>
        <taxon>Ecdysozoa</taxon>
        <taxon>Arthropoda</taxon>
        <taxon>Chelicerata</taxon>
        <taxon>Arachnida</taxon>
        <taxon>Araneae</taxon>
        <taxon>Araneomorphae</taxon>
        <taxon>Entelegynae</taxon>
        <taxon>Araneoidea</taxon>
        <taxon>Araneidae</taxon>
        <taxon>Caerostris</taxon>
    </lineage>
</organism>
<evidence type="ECO:0000313" key="1">
    <source>
        <dbReference type="EMBL" id="GIY12824.1"/>
    </source>
</evidence>
<proteinExistence type="predicted"/>
<dbReference type="EMBL" id="BPLR01006857">
    <property type="protein sequence ID" value="GIY12824.1"/>
    <property type="molecule type" value="Genomic_DNA"/>
</dbReference>
<name>A0AAV4QVJ2_CAEEX</name>
<evidence type="ECO:0000313" key="2">
    <source>
        <dbReference type="Proteomes" id="UP001054945"/>
    </source>
</evidence>
<reference evidence="1 2" key="1">
    <citation type="submission" date="2021-06" db="EMBL/GenBank/DDBJ databases">
        <title>Caerostris extrusa draft genome.</title>
        <authorList>
            <person name="Kono N."/>
            <person name="Arakawa K."/>
        </authorList>
    </citation>
    <scope>NUCLEOTIDE SEQUENCE [LARGE SCALE GENOMIC DNA]</scope>
</reference>
<accession>A0AAV4QVJ2</accession>